<dbReference type="AlphaFoldDB" id="A0A098CYT6"/>
<dbReference type="GO" id="GO:0008270">
    <property type="term" value="F:zinc ion binding"/>
    <property type="evidence" value="ECO:0007669"/>
    <property type="project" value="InterPro"/>
</dbReference>
<accession>A0A098CYT6</accession>
<feature type="chain" id="PRO_5001933617" evidence="2">
    <location>
        <begin position="22"/>
        <end position="332"/>
    </location>
</feature>
<feature type="signal peptide" evidence="2">
    <location>
        <begin position="1"/>
        <end position="21"/>
    </location>
</feature>
<dbReference type="Pfam" id="PF00194">
    <property type="entry name" value="Carb_anhydrase"/>
    <property type="match status" value="1"/>
</dbReference>
<organism evidence="4">
    <name type="scientific">Sycon ciliatum</name>
    <dbReference type="NCBI Taxonomy" id="27933"/>
    <lineage>
        <taxon>Eukaryota</taxon>
        <taxon>Metazoa</taxon>
        <taxon>Porifera</taxon>
        <taxon>Calcarea</taxon>
        <taxon>Calcaronea</taxon>
        <taxon>Leucosolenida</taxon>
        <taxon>Sycettidae</taxon>
        <taxon>Sycon</taxon>
    </lineage>
</organism>
<name>A0A098CYT6_9METZ</name>
<protein>
    <submittedName>
        <fullName evidence="4">CA2 SciCA2</fullName>
    </submittedName>
</protein>
<feature type="non-terminal residue" evidence="4">
    <location>
        <position position="1"/>
    </location>
</feature>
<dbReference type="GO" id="GO:0006730">
    <property type="term" value="P:one-carbon metabolic process"/>
    <property type="evidence" value="ECO:0007669"/>
    <property type="project" value="TreeGrafter"/>
</dbReference>
<comment type="similarity">
    <text evidence="1">Belongs to the alpha-carbonic anhydrase family.</text>
</comment>
<feature type="domain" description="Alpha-carbonic anhydrase" evidence="3">
    <location>
        <begin position="25"/>
        <end position="289"/>
    </location>
</feature>
<sequence length="332" mass="36943">MITRLPAVTAVLAMFVVCSMAHDPWNTDYTSQRGPLFWGQRPEFKMCGLGREQSPINIRRSSTIYQDFPPLAFELKSPIVHSNIENKGSATAAFPLSDIPILSGGPLGNRKYRVYNVHLHFGNYSFRAAEHAFDGVRTTGEFHIVTYDSRYPHIKAALGSGRRGALAVLGVMFEARNVSNIDMGVTNLIELSSNVTYKGDHYMTGIDFSNLVSEVDMGYYYAYNGSLTTPTCNEVVQWMVIDRIHYVLPETADLLLELKTGYRREHSIPIFGNTRPLQPLYGRKVLRSFGPVVTDVHDQGEEIVYSSADLVGPLGRVMLLALAAIATFVIKA</sequence>
<dbReference type="Gene3D" id="3.10.200.10">
    <property type="entry name" value="Alpha carbonic anhydrase"/>
    <property type="match status" value="1"/>
</dbReference>
<evidence type="ECO:0000259" key="3">
    <source>
        <dbReference type="PROSITE" id="PS51144"/>
    </source>
</evidence>
<dbReference type="PANTHER" id="PTHR18952:SF208">
    <property type="entry name" value="CARBONIC ANHYDRASE XA-RELATED"/>
    <property type="match status" value="1"/>
</dbReference>
<dbReference type="InterPro" id="IPR036398">
    <property type="entry name" value="CA_dom_sf"/>
</dbReference>
<dbReference type="CDD" id="cd00326">
    <property type="entry name" value="alpha_CA"/>
    <property type="match status" value="1"/>
</dbReference>
<keyword evidence="2" id="KW-0732">Signal</keyword>
<dbReference type="GO" id="GO:0004089">
    <property type="term" value="F:carbonate dehydratase activity"/>
    <property type="evidence" value="ECO:0007669"/>
    <property type="project" value="InterPro"/>
</dbReference>
<evidence type="ECO:0000256" key="2">
    <source>
        <dbReference type="SAM" id="SignalP"/>
    </source>
</evidence>
<evidence type="ECO:0000256" key="1">
    <source>
        <dbReference type="ARBA" id="ARBA00010718"/>
    </source>
</evidence>
<dbReference type="InterPro" id="IPR001148">
    <property type="entry name" value="CA_dom"/>
</dbReference>
<reference evidence="4" key="1">
    <citation type="submission" date="2014-09" db="EMBL/GenBank/DDBJ databases">
        <title>Calcareous sponge genomes reveal complex evolution of alpha-carbonic anhydrases and two key biomineralization enzymes.</title>
        <authorList>
            <person name="Voigt O."/>
            <person name="Adamski M."/>
            <person name="Sluzek K."/>
            <person name="Adamska M."/>
        </authorList>
    </citation>
    <scope>NUCLEOTIDE SEQUENCE</scope>
</reference>
<evidence type="ECO:0000313" key="4">
    <source>
        <dbReference type="EMBL" id="CEF71778.1"/>
    </source>
</evidence>
<dbReference type="SMART" id="SM01057">
    <property type="entry name" value="Carb_anhydrase"/>
    <property type="match status" value="1"/>
</dbReference>
<dbReference type="SUPFAM" id="SSF51069">
    <property type="entry name" value="Carbonic anhydrase"/>
    <property type="match status" value="1"/>
</dbReference>
<dbReference type="PANTHER" id="PTHR18952">
    <property type="entry name" value="CARBONIC ANHYDRASE"/>
    <property type="match status" value="1"/>
</dbReference>
<proteinExistence type="evidence at transcript level"/>
<dbReference type="EMBL" id="LN609532">
    <property type="protein sequence ID" value="CEF71778.1"/>
    <property type="molecule type" value="mRNA"/>
</dbReference>
<dbReference type="InterPro" id="IPR023561">
    <property type="entry name" value="Carbonic_anhydrase_a-class"/>
</dbReference>
<dbReference type="PROSITE" id="PS51144">
    <property type="entry name" value="ALPHA_CA_2"/>
    <property type="match status" value="1"/>
</dbReference>
<feature type="non-terminal residue" evidence="4">
    <location>
        <position position="332"/>
    </location>
</feature>
<gene>
    <name evidence="4" type="primary">CA2</name>
</gene>
<dbReference type="SMR" id="A0A098CYT6"/>